<dbReference type="SMART" id="SM00044">
    <property type="entry name" value="CYCc"/>
    <property type="match status" value="1"/>
</dbReference>
<reference evidence="2 3" key="1">
    <citation type="submission" date="2015-09" db="EMBL/GenBank/DDBJ databases">
        <authorList>
            <consortium name="Swine Surveillance"/>
        </authorList>
    </citation>
    <scope>NUCLEOTIDE SEQUENCE [LARGE SCALE GENOMIC DNA]</scope>
    <source>
        <strain evidence="2 3">CECT 7557</strain>
    </source>
</reference>
<dbReference type="GO" id="GO:0006171">
    <property type="term" value="P:cAMP biosynthetic process"/>
    <property type="evidence" value="ECO:0007669"/>
    <property type="project" value="TreeGrafter"/>
</dbReference>
<sequence>MNDLLPLSHASALKTWLIDQGLKGTDRTDMLREFCERLVNAGIPLLRMQLGQRAFHPEFGGIGFTWTRADGLRHEYFENPERTIDEWRDSPFYHLINNAKVDMAEDLLAPKGRDYPIFEELRAMGGTGYFANWQPVGPLSREECEPENFNSEGVVASWTCDGGDGMRAEYQDLIRACFETLVVVLSTSGNRQMGSDLLKVYLGRDAGERVLSGEIRRGSTQDIDAVVFLFDLNGFTALSERLPGCEVVEMLNSYLDHVIEVVQGHGGNILKFLGDGVLAMFNLGTLEADARAALDAAAALQARLSQVNDQRQTKGLPHAGYRVTLHAGEILYGNIGAENRLDFTVIGPTVNLTARMSDLHRAVDREVLLSEEVRRAAGEVSHDLVSVGRYMLRGVAAPIEMFTIYLAAEAPAAPLPTMS</sequence>
<dbReference type="SUPFAM" id="SSF55073">
    <property type="entry name" value="Nucleotide cyclase"/>
    <property type="match status" value="1"/>
</dbReference>
<dbReference type="Gene3D" id="3.30.70.1230">
    <property type="entry name" value="Nucleotide cyclase"/>
    <property type="match status" value="1"/>
</dbReference>
<dbReference type="Proteomes" id="UP000052022">
    <property type="component" value="Unassembled WGS sequence"/>
</dbReference>
<accession>A0A0P1GUZ9</accession>
<gene>
    <name evidence="2" type="primary">cyaA_3</name>
    <name evidence="2" type="ORF">TRM7557_02097</name>
</gene>
<dbReference type="AlphaFoldDB" id="A0A0P1GUZ9"/>
<evidence type="ECO:0000313" key="2">
    <source>
        <dbReference type="EMBL" id="CUH78901.1"/>
    </source>
</evidence>
<keyword evidence="2" id="KW-0456">Lyase</keyword>
<dbReference type="PANTHER" id="PTHR43081">
    <property type="entry name" value="ADENYLATE CYCLASE, TERMINAL-DIFFERENTIATION SPECIFIC-RELATED"/>
    <property type="match status" value="1"/>
</dbReference>
<dbReference type="PANTHER" id="PTHR43081:SF11">
    <property type="entry name" value="BLR2264 PROTEIN"/>
    <property type="match status" value="1"/>
</dbReference>
<protein>
    <submittedName>
        <fullName evidence="2">Adenylate cyclase 1</fullName>
        <ecNumber evidence="2">4.6.1.1</ecNumber>
    </submittedName>
</protein>
<dbReference type="RefSeq" id="WP_058290150.1">
    <property type="nucleotide sequence ID" value="NZ_CYSD01000033.1"/>
</dbReference>
<dbReference type="CDD" id="cd07302">
    <property type="entry name" value="CHD"/>
    <property type="match status" value="1"/>
</dbReference>
<feature type="domain" description="Guanylate cyclase" evidence="1">
    <location>
        <begin position="226"/>
        <end position="357"/>
    </location>
</feature>
<dbReference type="GO" id="GO:0035556">
    <property type="term" value="P:intracellular signal transduction"/>
    <property type="evidence" value="ECO:0007669"/>
    <property type="project" value="InterPro"/>
</dbReference>
<evidence type="ECO:0000313" key="3">
    <source>
        <dbReference type="Proteomes" id="UP000052022"/>
    </source>
</evidence>
<keyword evidence="3" id="KW-1185">Reference proteome</keyword>
<dbReference type="Pfam" id="PF00211">
    <property type="entry name" value="Guanylate_cyc"/>
    <property type="match status" value="1"/>
</dbReference>
<organism evidence="2 3">
    <name type="scientific">Tritonibacter multivorans</name>
    <dbReference type="NCBI Taxonomy" id="928856"/>
    <lineage>
        <taxon>Bacteria</taxon>
        <taxon>Pseudomonadati</taxon>
        <taxon>Pseudomonadota</taxon>
        <taxon>Alphaproteobacteria</taxon>
        <taxon>Rhodobacterales</taxon>
        <taxon>Paracoccaceae</taxon>
        <taxon>Tritonibacter</taxon>
    </lineage>
</organism>
<dbReference type="GO" id="GO:0004016">
    <property type="term" value="F:adenylate cyclase activity"/>
    <property type="evidence" value="ECO:0007669"/>
    <property type="project" value="UniProtKB-EC"/>
</dbReference>
<dbReference type="InterPro" id="IPR001054">
    <property type="entry name" value="A/G_cyclase"/>
</dbReference>
<dbReference type="EMBL" id="CYSD01000033">
    <property type="protein sequence ID" value="CUH78901.1"/>
    <property type="molecule type" value="Genomic_DNA"/>
</dbReference>
<dbReference type="PROSITE" id="PS50125">
    <property type="entry name" value="GUANYLATE_CYCLASE_2"/>
    <property type="match status" value="1"/>
</dbReference>
<proteinExistence type="predicted"/>
<dbReference type="InterPro" id="IPR050697">
    <property type="entry name" value="Adenylyl/Guanylyl_Cyclase_3/4"/>
</dbReference>
<name>A0A0P1GUZ9_9RHOB</name>
<dbReference type="InterPro" id="IPR029787">
    <property type="entry name" value="Nucleotide_cyclase"/>
</dbReference>
<dbReference type="STRING" id="928856.SAMN04488049_11089"/>
<evidence type="ECO:0000259" key="1">
    <source>
        <dbReference type="PROSITE" id="PS50125"/>
    </source>
</evidence>
<dbReference type="EC" id="4.6.1.1" evidence="2"/>